<keyword evidence="3" id="KW-0496">Mitochondrion</keyword>
<accession>A0A0D0B1X2</accession>
<dbReference type="SMART" id="SM01238">
    <property type="entry name" value="IGR"/>
    <property type="match status" value="1"/>
</dbReference>
<proteinExistence type="inferred from homology"/>
<dbReference type="EMBL" id="KN834792">
    <property type="protein sequence ID" value="KIK57185.1"/>
    <property type="molecule type" value="Genomic_DNA"/>
</dbReference>
<comment type="subcellular location">
    <subcellularLocation>
        <location evidence="1">Mitochondrion</location>
    </subcellularLocation>
</comment>
<keyword evidence="7" id="KW-1185">Reference proteome</keyword>
<dbReference type="HOGENOM" id="CLU_126679_2_0_1"/>
<dbReference type="PANTHER" id="PTHR28235">
    <property type="entry name" value="PROTEIN FYV4, MITOCHONDRIAL"/>
    <property type="match status" value="1"/>
</dbReference>
<evidence type="ECO:0000259" key="5">
    <source>
        <dbReference type="SMART" id="SM01238"/>
    </source>
</evidence>
<gene>
    <name evidence="6" type="ORF">GYMLUDRAFT_763299</name>
</gene>
<dbReference type="Pfam" id="PF09597">
    <property type="entry name" value="SAM_Ribosomal_mS41"/>
    <property type="match status" value="1"/>
</dbReference>
<dbReference type="InterPro" id="IPR019083">
    <property type="entry name" value="SAM_Ribosomal_mS41"/>
</dbReference>
<reference evidence="6 7" key="1">
    <citation type="submission" date="2014-04" db="EMBL/GenBank/DDBJ databases">
        <title>Evolutionary Origins and Diversification of the Mycorrhizal Mutualists.</title>
        <authorList>
            <consortium name="DOE Joint Genome Institute"/>
            <consortium name="Mycorrhizal Genomics Consortium"/>
            <person name="Kohler A."/>
            <person name="Kuo A."/>
            <person name="Nagy L.G."/>
            <person name="Floudas D."/>
            <person name="Copeland A."/>
            <person name="Barry K.W."/>
            <person name="Cichocki N."/>
            <person name="Veneault-Fourrey C."/>
            <person name="LaButti K."/>
            <person name="Lindquist E.A."/>
            <person name="Lipzen A."/>
            <person name="Lundell T."/>
            <person name="Morin E."/>
            <person name="Murat C."/>
            <person name="Riley R."/>
            <person name="Ohm R."/>
            <person name="Sun H."/>
            <person name="Tunlid A."/>
            <person name="Henrissat B."/>
            <person name="Grigoriev I.V."/>
            <person name="Hibbett D.S."/>
            <person name="Martin F."/>
        </authorList>
    </citation>
    <scope>NUCLEOTIDE SEQUENCE [LARGE SCALE GENOMIC DNA]</scope>
    <source>
        <strain evidence="6 7">FD-317 M1</strain>
    </source>
</reference>
<evidence type="ECO:0000313" key="6">
    <source>
        <dbReference type="EMBL" id="KIK57185.1"/>
    </source>
</evidence>
<dbReference type="OrthoDB" id="18595at2759"/>
<dbReference type="PANTHER" id="PTHR28235:SF1">
    <property type="entry name" value="SMALL RIBOSOMAL SUBUNIT PROTEIN MS41"/>
    <property type="match status" value="1"/>
</dbReference>
<evidence type="ECO:0000256" key="4">
    <source>
        <dbReference type="ARBA" id="ARBA00035129"/>
    </source>
</evidence>
<dbReference type="InterPro" id="IPR039603">
    <property type="entry name" value="Ribosomal_mS41"/>
</dbReference>
<evidence type="ECO:0000313" key="7">
    <source>
        <dbReference type="Proteomes" id="UP000053593"/>
    </source>
</evidence>
<feature type="domain" description="Small ribosomal subunit protein mS41 SAM" evidence="5">
    <location>
        <begin position="46"/>
        <end position="102"/>
    </location>
</feature>
<dbReference type="Proteomes" id="UP000053593">
    <property type="component" value="Unassembled WGS sequence"/>
</dbReference>
<organism evidence="6 7">
    <name type="scientific">Collybiopsis luxurians FD-317 M1</name>
    <dbReference type="NCBI Taxonomy" id="944289"/>
    <lineage>
        <taxon>Eukaryota</taxon>
        <taxon>Fungi</taxon>
        <taxon>Dikarya</taxon>
        <taxon>Basidiomycota</taxon>
        <taxon>Agaricomycotina</taxon>
        <taxon>Agaricomycetes</taxon>
        <taxon>Agaricomycetidae</taxon>
        <taxon>Agaricales</taxon>
        <taxon>Marasmiineae</taxon>
        <taxon>Omphalotaceae</taxon>
        <taxon>Collybiopsis</taxon>
        <taxon>Collybiopsis luxurians</taxon>
    </lineage>
</organism>
<name>A0A0D0B1X2_9AGAR</name>
<sequence>MLSLAAASSRSFRPCSTSFLPSLTRTLVNRALNKPIPSPTEDIVTPKDFLNKIGRDIQSKMSFAPESWDDFWRLSGLDMRKAGMGVKDRRYTLWCMSKFRRGIPVEEFAHEMKPKKTVRGWGPSVQNGKRIRSKIPKHLRGK</sequence>
<evidence type="ECO:0000256" key="1">
    <source>
        <dbReference type="ARBA" id="ARBA00004173"/>
    </source>
</evidence>
<dbReference type="AlphaFoldDB" id="A0A0D0B1X2"/>
<dbReference type="GO" id="GO:0005739">
    <property type="term" value="C:mitochondrion"/>
    <property type="evidence" value="ECO:0007669"/>
    <property type="project" value="UniProtKB-SubCell"/>
</dbReference>
<protein>
    <recommendedName>
        <fullName evidence="4">Small ribosomal subunit protein mS41</fullName>
    </recommendedName>
</protein>
<comment type="similarity">
    <text evidence="2">Belongs to the mitochondrion-specific ribosomal protein mS41 family.</text>
</comment>
<evidence type="ECO:0000256" key="2">
    <source>
        <dbReference type="ARBA" id="ARBA00010492"/>
    </source>
</evidence>
<evidence type="ECO:0000256" key="3">
    <source>
        <dbReference type="ARBA" id="ARBA00023128"/>
    </source>
</evidence>